<sequence>MIFKTAKIVAFRTWGLLLTIIGMMLMVLGTAGIVFWGQAGKIVAAIGLIIGLIAMMGSLGIYFWAGMLSTSVKTIECPECHKPTKMLGKTDRCMFCRTIMTTDINLADITDDELEELQKHKETQGSPSSAVHHH</sequence>
<feature type="transmembrane region" description="Helical" evidence="5">
    <location>
        <begin position="12"/>
        <end position="36"/>
    </location>
</feature>
<evidence type="ECO:0000256" key="5">
    <source>
        <dbReference type="SAM" id="Phobius"/>
    </source>
</evidence>
<keyword evidence="7" id="KW-1185">Reference proteome</keyword>
<reference evidence="6" key="1">
    <citation type="submission" date="2021-03" db="EMBL/GenBank/DDBJ databases">
        <title>Antimicrobial resistance genes in bacteria isolated from Japanese honey, and their potential for conferring macrolide and lincosamide resistance in the American foulbrood pathogen Paenibacillus larvae.</title>
        <authorList>
            <person name="Okamoto M."/>
            <person name="Kumagai M."/>
            <person name="Kanamori H."/>
            <person name="Takamatsu D."/>
        </authorList>
    </citation>
    <scope>NUCLEOTIDE SEQUENCE</scope>
    <source>
        <strain evidence="6">J2TS6</strain>
    </source>
</reference>
<accession>A0A919XL34</accession>
<dbReference type="InterPro" id="IPR020912">
    <property type="entry name" value="UPF0295"/>
</dbReference>
<evidence type="ECO:0000256" key="2">
    <source>
        <dbReference type="ARBA" id="ARBA00022692"/>
    </source>
</evidence>
<evidence type="ECO:0000256" key="1">
    <source>
        <dbReference type="ARBA" id="ARBA00022475"/>
    </source>
</evidence>
<proteinExistence type="predicted"/>
<evidence type="ECO:0000256" key="3">
    <source>
        <dbReference type="ARBA" id="ARBA00022989"/>
    </source>
</evidence>
<comment type="caution">
    <text evidence="6">The sequence shown here is derived from an EMBL/GenBank/DDBJ whole genome shotgun (WGS) entry which is preliminary data.</text>
</comment>
<dbReference type="EMBL" id="BORQ01000009">
    <property type="protein sequence ID" value="GIO34186.1"/>
    <property type="molecule type" value="Genomic_DNA"/>
</dbReference>
<evidence type="ECO:0000313" key="7">
    <source>
        <dbReference type="Proteomes" id="UP000679779"/>
    </source>
</evidence>
<dbReference type="Proteomes" id="UP000679779">
    <property type="component" value="Unassembled WGS sequence"/>
</dbReference>
<protein>
    <submittedName>
        <fullName evidence="6">UPF0295 protein</fullName>
    </submittedName>
</protein>
<dbReference type="Pfam" id="PF11023">
    <property type="entry name" value="DUF2614"/>
    <property type="match status" value="1"/>
</dbReference>
<dbReference type="AlphaFoldDB" id="A0A919XL34"/>
<name>A0A919XL34_9BACL</name>
<evidence type="ECO:0000313" key="6">
    <source>
        <dbReference type="EMBL" id="GIO34186.1"/>
    </source>
</evidence>
<keyword evidence="1" id="KW-1003">Cell membrane</keyword>
<gene>
    <name evidence="6" type="ORF">J2TS6_53270</name>
</gene>
<dbReference type="RefSeq" id="WP_160044479.1">
    <property type="nucleotide sequence ID" value="NZ_BORQ01000009.1"/>
</dbReference>
<keyword evidence="3 5" id="KW-1133">Transmembrane helix</keyword>
<keyword evidence="4 5" id="KW-0472">Membrane</keyword>
<organism evidence="6 7">
    <name type="scientific">Paenibacillus albilobatus</name>
    <dbReference type="NCBI Taxonomy" id="2716884"/>
    <lineage>
        <taxon>Bacteria</taxon>
        <taxon>Bacillati</taxon>
        <taxon>Bacillota</taxon>
        <taxon>Bacilli</taxon>
        <taxon>Bacillales</taxon>
        <taxon>Paenibacillaceae</taxon>
        <taxon>Paenibacillus</taxon>
    </lineage>
</organism>
<dbReference type="NCBIfam" id="NF002796">
    <property type="entry name" value="PRK02935.1"/>
    <property type="match status" value="1"/>
</dbReference>
<feature type="transmembrane region" description="Helical" evidence="5">
    <location>
        <begin position="42"/>
        <end position="65"/>
    </location>
</feature>
<evidence type="ECO:0000256" key="4">
    <source>
        <dbReference type="ARBA" id="ARBA00023136"/>
    </source>
</evidence>
<keyword evidence="2 5" id="KW-0812">Transmembrane</keyword>